<sequence>MAKTMGKLRMSQEGGTGVVVKRGHDSVGGGLHPSSAAAYHDRYLSELFAERLKPFMQVLLNCSRLLSQGAFGCPKELLLKSCSSLLHSNLCQISSW</sequence>
<comment type="caution">
    <text evidence="1">The sequence shown here is derived from an EMBL/GenBank/DDBJ whole genome shotgun (WGS) entry which is preliminary data.</text>
</comment>
<dbReference type="EMBL" id="JBHFFA010000004">
    <property type="protein sequence ID" value="KAL2629323.1"/>
    <property type="molecule type" value="Genomic_DNA"/>
</dbReference>
<protein>
    <submittedName>
        <fullName evidence="1">Uncharacterized protein</fullName>
    </submittedName>
</protein>
<evidence type="ECO:0000313" key="2">
    <source>
        <dbReference type="Proteomes" id="UP001605036"/>
    </source>
</evidence>
<accession>A0ABD1YF07</accession>
<keyword evidence="2" id="KW-1185">Reference proteome</keyword>
<proteinExistence type="predicted"/>
<dbReference type="Proteomes" id="UP001605036">
    <property type="component" value="Unassembled WGS sequence"/>
</dbReference>
<reference evidence="1 2" key="1">
    <citation type="submission" date="2024-09" db="EMBL/GenBank/DDBJ databases">
        <title>Chromosome-scale assembly of Riccia fluitans.</title>
        <authorList>
            <person name="Paukszto L."/>
            <person name="Sawicki J."/>
            <person name="Karawczyk K."/>
            <person name="Piernik-Szablinska J."/>
            <person name="Szczecinska M."/>
            <person name="Mazdziarz M."/>
        </authorList>
    </citation>
    <scope>NUCLEOTIDE SEQUENCE [LARGE SCALE GENOMIC DNA]</scope>
    <source>
        <strain evidence="1">Rf_01</strain>
        <tissue evidence="1">Aerial parts of the thallus</tissue>
    </source>
</reference>
<organism evidence="1 2">
    <name type="scientific">Riccia fluitans</name>
    <dbReference type="NCBI Taxonomy" id="41844"/>
    <lineage>
        <taxon>Eukaryota</taxon>
        <taxon>Viridiplantae</taxon>
        <taxon>Streptophyta</taxon>
        <taxon>Embryophyta</taxon>
        <taxon>Marchantiophyta</taxon>
        <taxon>Marchantiopsida</taxon>
        <taxon>Marchantiidae</taxon>
        <taxon>Marchantiales</taxon>
        <taxon>Ricciaceae</taxon>
        <taxon>Riccia</taxon>
    </lineage>
</organism>
<evidence type="ECO:0000313" key="1">
    <source>
        <dbReference type="EMBL" id="KAL2629323.1"/>
    </source>
</evidence>
<gene>
    <name evidence="1" type="ORF">R1flu_014009</name>
</gene>
<dbReference type="AlphaFoldDB" id="A0ABD1YF07"/>
<name>A0ABD1YF07_9MARC</name>